<protein>
    <submittedName>
        <fullName evidence="1">Cupin domain-containing protein</fullName>
    </submittedName>
</protein>
<dbReference type="Proteomes" id="UP000594014">
    <property type="component" value="Chromosome"/>
</dbReference>
<accession>A0ACD1A705</accession>
<sequence length="239" mass="26254">MAKAYVKNYYDLTPAAPARHLNAHAFAFGLPATMDSDTYNFFSICEIRFGGAAILDNHKDADHCYFILSGKGYSIIKGKRYEYKVGDVMWIPGNSDHEMYPIGVQTLKFLVTLTPKEFNQTEPFIRNINDVTPVPAADAEKATAFPISNPKNGGSKTIEFQVVEILPDGVVSGQVAESDQMSYVISGKGYVIADGEKLPLSVEDGFYIPKGVKYEIHPDGCQALRIAQSFGPARLASRD</sequence>
<organism evidence="1 2">
    <name type="scientific">Anoxybacterium hadale</name>
    <dbReference type="NCBI Taxonomy" id="3408580"/>
    <lineage>
        <taxon>Bacteria</taxon>
        <taxon>Bacillati</taxon>
        <taxon>Bacillota</taxon>
        <taxon>Clostridia</taxon>
        <taxon>Peptostreptococcales</taxon>
        <taxon>Anaerovoracaceae</taxon>
        <taxon>Anoxybacterium</taxon>
    </lineage>
</organism>
<evidence type="ECO:0000313" key="2">
    <source>
        <dbReference type="Proteomes" id="UP000594014"/>
    </source>
</evidence>
<dbReference type="EMBL" id="CP042469">
    <property type="protein sequence ID" value="QOX62170.1"/>
    <property type="molecule type" value="Genomic_DNA"/>
</dbReference>
<name>A0ACD1A705_9FIRM</name>
<evidence type="ECO:0000313" key="1">
    <source>
        <dbReference type="EMBL" id="QOX62170.1"/>
    </source>
</evidence>
<proteinExistence type="predicted"/>
<keyword evidence="2" id="KW-1185">Reference proteome</keyword>
<reference evidence="1" key="1">
    <citation type="submission" date="2019-08" db="EMBL/GenBank/DDBJ databases">
        <title>Genome sequence of Clostridiales bacterium MT110.</title>
        <authorList>
            <person name="Cao J."/>
        </authorList>
    </citation>
    <scope>NUCLEOTIDE SEQUENCE</scope>
    <source>
        <strain evidence="1">MT110</strain>
    </source>
</reference>
<gene>
    <name evidence="1" type="ORF">FRZ06_01795</name>
</gene>